<reference evidence="3" key="1">
    <citation type="submission" date="2023-07" db="EMBL/GenBank/DDBJ databases">
        <title>Genome content predicts the carbon catabolic preferences of heterotrophic bacteria.</title>
        <authorList>
            <person name="Gralka M."/>
        </authorList>
    </citation>
    <scope>NUCLEOTIDE SEQUENCE</scope>
    <source>
        <strain evidence="3">I3M17_2</strain>
    </source>
</reference>
<accession>A0AAW7X5D7</accession>
<sequence length="258" mass="28690">MNPIRIIYTPIPQAGFSEQWCTAVEAILDRHELSRLASYKHKTLKHRFLLGRLLIKTEVSRRLHCEPKDVRLAYSANGKPYVRAHPELAISISHCDSWVAVALASENMGIDIESLMRSGEPWNNAARLLNTSVADTLKQVSTFGTTVPAMFGAIWCCMESQVKVKDSSVFSERKLMLPTHFIKGKTYAIECDNNQPFSAAAYTIGDAILAVALKGSFSAEAFANRIVLEENLASVDYDNGKIKREHPNPFLMMAGTQS</sequence>
<gene>
    <name evidence="3" type="ORF">Q4521_09735</name>
</gene>
<dbReference type="GO" id="GO:0000287">
    <property type="term" value="F:magnesium ion binding"/>
    <property type="evidence" value="ECO:0007669"/>
    <property type="project" value="InterPro"/>
</dbReference>
<dbReference type="RefSeq" id="WP_280946590.1">
    <property type="nucleotide sequence ID" value="NZ_CP123764.1"/>
</dbReference>
<proteinExistence type="predicted"/>
<comment type="caution">
    <text evidence="3">The sequence shown here is derived from an EMBL/GenBank/DDBJ whole genome shotgun (WGS) entry which is preliminary data.</text>
</comment>
<protein>
    <recommendedName>
        <fullName evidence="2">4'-phosphopantetheinyl transferase N-terminal domain-containing protein</fullName>
    </recommendedName>
</protein>
<feature type="domain" description="4'-phosphopantetheinyl transferase N-terminal" evidence="2">
    <location>
        <begin position="17"/>
        <end position="102"/>
    </location>
</feature>
<dbReference type="SUPFAM" id="SSF56214">
    <property type="entry name" value="4'-phosphopantetheinyl transferase"/>
    <property type="match status" value="1"/>
</dbReference>
<dbReference type="GO" id="GO:0005829">
    <property type="term" value="C:cytosol"/>
    <property type="evidence" value="ECO:0007669"/>
    <property type="project" value="TreeGrafter"/>
</dbReference>
<dbReference type="InterPro" id="IPR055066">
    <property type="entry name" value="AASDHPPT_N"/>
</dbReference>
<dbReference type="PANTHER" id="PTHR12215">
    <property type="entry name" value="PHOSPHOPANTETHEINE TRANSFERASE"/>
    <property type="match status" value="1"/>
</dbReference>
<evidence type="ECO:0000259" key="2">
    <source>
        <dbReference type="Pfam" id="PF22624"/>
    </source>
</evidence>
<organism evidence="3 4">
    <name type="scientific">Saccharophagus degradans</name>
    <dbReference type="NCBI Taxonomy" id="86304"/>
    <lineage>
        <taxon>Bacteria</taxon>
        <taxon>Pseudomonadati</taxon>
        <taxon>Pseudomonadota</taxon>
        <taxon>Gammaproteobacteria</taxon>
        <taxon>Cellvibrionales</taxon>
        <taxon>Cellvibrionaceae</taxon>
        <taxon>Saccharophagus</taxon>
    </lineage>
</organism>
<dbReference type="Proteomes" id="UP001169760">
    <property type="component" value="Unassembled WGS sequence"/>
</dbReference>
<dbReference type="GO" id="GO:0019878">
    <property type="term" value="P:lysine biosynthetic process via aminoadipic acid"/>
    <property type="evidence" value="ECO:0007669"/>
    <property type="project" value="TreeGrafter"/>
</dbReference>
<keyword evidence="1" id="KW-0808">Transferase</keyword>
<dbReference type="InterPro" id="IPR037143">
    <property type="entry name" value="4-PPantetheinyl_Trfase_dom_sf"/>
</dbReference>
<evidence type="ECO:0000256" key="1">
    <source>
        <dbReference type="ARBA" id="ARBA00022679"/>
    </source>
</evidence>
<dbReference type="AlphaFoldDB" id="A0AAW7X5D7"/>
<dbReference type="Gene3D" id="3.90.470.20">
    <property type="entry name" value="4'-phosphopantetheinyl transferase domain"/>
    <property type="match status" value="1"/>
</dbReference>
<dbReference type="PANTHER" id="PTHR12215:SF10">
    <property type="entry name" value="L-AMINOADIPATE-SEMIALDEHYDE DEHYDROGENASE-PHOSPHOPANTETHEINYL TRANSFERASE"/>
    <property type="match status" value="1"/>
</dbReference>
<evidence type="ECO:0000313" key="4">
    <source>
        <dbReference type="Proteomes" id="UP001169760"/>
    </source>
</evidence>
<evidence type="ECO:0000313" key="3">
    <source>
        <dbReference type="EMBL" id="MDO6422755.1"/>
    </source>
</evidence>
<dbReference type="Pfam" id="PF22624">
    <property type="entry name" value="AASDHPPT_N"/>
    <property type="match status" value="1"/>
</dbReference>
<dbReference type="EMBL" id="JAUOPB010000006">
    <property type="protein sequence ID" value="MDO6422755.1"/>
    <property type="molecule type" value="Genomic_DNA"/>
</dbReference>
<dbReference type="GO" id="GO:0008897">
    <property type="term" value="F:holo-[acyl-carrier-protein] synthase activity"/>
    <property type="evidence" value="ECO:0007669"/>
    <property type="project" value="InterPro"/>
</dbReference>
<dbReference type="InterPro" id="IPR050559">
    <property type="entry name" value="P-Pant_transferase_sf"/>
</dbReference>
<name>A0AAW7X5D7_9GAMM</name>